<dbReference type="EMBL" id="CP090041">
    <property type="protein sequence ID" value="UPL03531.1"/>
    <property type="molecule type" value="Genomic_DNA"/>
</dbReference>
<dbReference type="Proteomes" id="UP000830768">
    <property type="component" value="Chromosome 13"/>
</dbReference>
<sequence length="573" mass="65035">MKTSIAFLACLSSLWREAVASRQPNILFILTDDQDWHMESLKHMPLLQKYLINEGTLYSNHYCTVALCCPSRVNLWTGRAAHNTNVSKTQEDVWAPYGGYPKIVREGINDNYLPHWLQAAGYNTYYSGKLWNHHTVENYNQPYAGGFNGSDFLLDPHTYQYLNATMTRNGAPPVNYAGQYSPDLTAQKAYGFLDDALSNEEPWFLVHAPIAPHGTVDLTPNFFSDAPKYAKRHAHLFNPDVQGGVSWVKELPRLNDTVIAYNDEYQRARLRALQSVDEMVETMIKKVGAAGQLDNTYIIYTTDNGYHISQHRMHPGKECGFETDVHIPLIIRGPGVPAGHISQAVTAHTDLASTIMGLAGQALPDTDGTPIPLSIDAEAGSKQEHVTIEYWGLAIPEGVFGWYDKNTYKAIRVIGESYNIYYSVWCTNEKEFYDLKTDPGEVRNLLSEEHNSASYSLGGRLFDQIIPRLDALMMVLKSCKGRTCVEPWRELHPSGDVSSLIESLKAEFDAFYQEQPKVSFSDCKVAYFPEFEGPMEVNKFKEDSEDAWWWPKELKRDVSNSDHKYRGRWSHWT</sequence>
<protein>
    <submittedName>
        <fullName evidence="1">Uncharacterized protein</fullName>
    </submittedName>
</protein>
<organism evidence="1 2">
    <name type="scientific">Fusarium solani subsp. cucurbitae</name>
    <name type="common">Neocosmosporum cucurbitae</name>
    <dbReference type="NCBI Taxonomy" id="2747967"/>
    <lineage>
        <taxon>Eukaryota</taxon>
        <taxon>Fungi</taxon>
        <taxon>Dikarya</taxon>
        <taxon>Ascomycota</taxon>
        <taxon>Pezizomycotina</taxon>
        <taxon>Sordariomycetes</taxon>
        <taxon>Hypocreomycetidae</taxon>
        <taxon>Hypocreales</taxon>
        <taxon>Nectriaceae</taxon>
        <taxon>Fusarium</taxon>
        <taxon>Fusarium solani species complex</taxon>
    </lineage>
</organism>
<accession>A0ACD3ZQN2</accession>
<reference evidence="1" key="1">
    <citation type="submission" date="2021-11" db="EMBL/GenBank/DDBJ databases">
        <title>Fusarium solani-melongenae Genome sequencing and assembly.</title>
        <authorList>
            <person name="Xie S."/>
            <person name="Huang L."/>
            <person name="Zhang X."/>
        </authorList>
    </citation>
    <scope>NUCLEOTIDE SEQUENCE</scope>
    <source>
        <strain evidence="1">CRI 24-3</strain>
    </source>
</reference>
<keyword evidence="2" id="KW-1185">Reference proteome</keyword>
<evidence type="ECO:0000313" key="2">
    <source>
        <dbReference type="Proteomes" id="UP000830768"/>
    </source>
</evidence>
<evidence type="ECO:0000313" key="1">
    <source>
        <dbReference type="EMBL" id="UPL03531.1"/>
    </source>
</evidence>
<proteinExistence type="predicted"/>
<name>A0ACD3ZQN2_FUSSC</name>
<gene>
    <name evidence="1" type="ORF">LCI18_014465</name>
</gene>